<protein>
    <submittedName>
        <fullName evidence="2">Uncharacterized protein</fullName>
    </submittedName>
</protein>
<feature type="transmembrane region" description="Helical" evidence="1">
    <location>
        <begin position="12"/>
        <end position="34"/>
    </location>
</feature>
<organism evidence="2">
    <name type="scientific">bioreactor metagenome</name>
    <dbReference type="NCBI Taxonomy" id="1076179"/>
    <lineage>
        <taxon>unclassified sequences</taxon>
        <taxon>metagenomes</taxon>
        <taxon>ecological metagenomes</taxon>
    </lineage>
</organism>
<name>A0A644YIX5_9ZZZZ</name>
<keyword evidence="1" id="KW-0472">Membrane</keyword>
<reference evidence="2" key="1">
    <citation type="submission" date="2019-08" db="EMBL/GenBank/DDBJ databases">
        <authorList>
            <person name="Kucharzyk K."/>
            <person name="Murdoch R.W."/>
            <person name="Higgins S."/>
            <person name="Loffler F."/>
        </authorList>
    </citation>
    <scope>NUCLEOTIDE SEQUENCE</scope>
</reference>
<evidence type="ECO:0000313" key="2">
    <source>
        <dbReference type="EMBL" id="MPM28247.1"/>
    </source>
</evidence>
<accession>A0A644YIX5</accession>
<comment type="caution">
    <text evidence="2">The sequence shown here is derived from an EMBL/GenBank/DDBJ whole genome shotgun (WGS) entry which is preliminary data.</text>
</comment>
<gene>
    <name evidence="2" type="ORF">SDC9_74767</name>
</gene>
<proteinExistence type="predicted"/>
<feature type="transmembrane region" description="Helical" evidence="1">
    <location>
        <begin position="181"/>
        <end position="200"/>
    </location>
</feature>
<keyword evidence="1" id="KW-0812">Transmembrane</keyword>
<dbReference type="AlphaFoldDB" id="A0A644YIX5"/>
<dbReference type="EMBL" id="VSSQ01005203">
    <property type="protein sequence ID" value="MPM28247.1"/>
    <property type="molecule type" value="Genomic_DNA"/>
</dbReference>
<sequence>MVARHSELPPKYLFLFGVFMFIPVLVMVILISVFSGGKAHGIPYEFAVDSEQRIYMSFNSGLYVVDNGRFIFLLSGDKGSYALSVSDDDMLTIADPLDIRIVDLAKSDLTSGHLEVVQKTRAQGNALYDIWIEDWKTDPQNGTTYRMQTRSNYYEILREDANGTSVFFTMPHSDYVWGNVVKTYCALVFVYFVGGFLVVLRYTKKHPEAQIHLVYPWHIRRYF</sequence>
<evidence type="ECO:0000256" key="1">
    <source>
        <dbReference type="SAM" id="Phobius"/>
    </source>
</evidence>
<dbReference type="SUPFAM" id="SSF63829">
    <property type="entry name" value="Calcium-dependent phosphotriesterase"/>
    <property type="match status" value="1"/>
</dbReference>
<keyword evidence="1" id="KW-1133">Transmembrane helix</keyword>